<feature type="transmembrane region" description="Helical" evidence="1">
    <location>
        <begin position="171"/>
        <end position="191"/>
    </location>
</feature>
<sequence>MNPAVVEHIDTLLAAIQAHPFYTLLLLVLFPVLGMLKSMFSDIKGEHIFKNSLNNRIKFVASQLDNAFLSNEDRSRLAQQYIQLVNQRMYGIENRHIQDEVIKIIDRSSEIRSNKYFVMHRHYLSVNVEGELFINPKKIRERYIEAFCLVGVGVAIIFFAIFVGIRAEVPGLLFLVVGMILYILGLGHFPVGKLGRRRAEKEIENYYQQQKARIERASVIEANQP</sequence>
<accession>A0A1X1EYR4</accession>
<dbReference type="RefSeq" id="WP_084877086.1">
    <property type="nucleotide sequence ID" value="NZ_JAGGMY010000001.1"/>
</dbReference>
<protein>
    <submittedName>
        <fullName evidence="2">Uncharacterized protein</fullName>
    </submittedName>
</protein>
<evidence type="ECO:0000256" key="1">
    <source>
        <dbReference type="SAM" id="Phobius"/>
    </source>
</evidence>
<dbReference type="OrthoDB" id="9885703at2"/>
<dbReference type="Proteomes" id="UP000193749">
    <property type="component" value="Unassembled WGS sequence"/>
</dbReference>
<dbReference type="EMBL" id="MLJI01000001">
    <property type="protein sequence ID" value="ORM95160.1"/>
    <property type="molecule type" value="Genomic_DNA"/>
</dbReference>
<gene>
    <name evidence="2" type="ORF">HA50_18130</name>
</gene>
<reference evidence="2 3" key="1">
    <citation type="journal article" date="2017" name="Antonie Van Leeuwenhoek">
        <title>Phylogenomic resolution of the bacterial genus Pantoea and its relationship with Erwinia and Tatumella.</title>
        <authorList>
            <person name="Palmer M."/>
            <person name="Steenkamp E.T."/>
            <person name="Coetzee M.P."/>
            <person name="Chan W.Y."/>
            <person name="van Zyl E."/>
            <person name="De Maayer P."/>
            <person name="Coutinho T.A."/>
            <person name="Blom J."/>
            <person name="Smits T.H."/>
            <person name="Duffy B."/>
            <person name="Venter S.N."/>
        </authorList>
    </citation>
    <scope>NUCLEOTIDE SEQUENCE [LARGE SCALE GENOMIC DNA]</scope>
    <source>
        <strain evidence="2 3">LMG 2657</strain>
    </source>
</reference>
<keyword evidence="3" id="KW-1185">Reference proteome</keyword>
<organism evidence="2 3">
    <name type="scientific">Pantoea cypripedii</name>
    <name type="common">Pectobacterium cypripedii</name>
    <name type="synonym">Erwinia cypripedii</name>
    <dbReference type="NCBI Taxonomy" id="55209"/>
    <lineage>
        <taxon>Bacteria</taxon>
        <taxon>Pseudomonadati</taxon>
        <taxon>Pseudomonadota</taxon>
        <taxon>Gammaproteobacteria</taxon>
        <taxon>Enterobacterales</taxon>
        <taxon>Erwiniaceae</taxon>
        <taxon>Pantoea</taxon>
    </lineage>
</organism>
<feature type="transmembrane region" description="Helical" evidence="1">
    <location>
        <begin position="20"/>
        <end position="40"/>
    </location>
</feature>
<keyword evidence="1" id="KW-0812">Transmembrane</keyword>
<evidence type="ECO:0000313" key="2">
    <source>
        <dbReference type="EMBL" id="ORM95160.1"/>
    </source>
</evidence>
<keyword evidence="1" id="KW-1133">Transmembrane helix</keyword>
<feature type="transmembrane region" description="Helical" evidence="1">
    <location>
        <begin position="143"/>
        <end position="165"/>
    </location>
</feature>
<name>A0A1X1EYR4_PANCY</name>
<evidence type="ECO:0000313" key="3">
    <source>
        <dbReference type="Proteomes" id="UP000193749"/>
    </source>
</evidence>
<keyword evidence="1" id="KW-0472">Membrane</keyword>
<comment type="caution">
    <text evidence="2">The sequence shown here is derived from an EMBL/GenBank/DDBJ whole genome shotgun (WGS) entry which is preliminary data.</text>
</comment>
<dbReference type="AlphaFoldDB" id="A0A1X1EYR4"/>
<proteinExistence type="predicted"/>